<feature type="domain" description="BLUF" evidence="1">
    <location>
        <begin position="1"/>
        <end position="92"/>
    </location>
</feature>
<evidence type="ECO:0000259" key="1">
    <source>
        <dbReference type="PROSITE" id="PS50925"/>
    </source>
</evidence>
<dbReference type="RefSeq" id="WP_099245092.1">
    <property type="nucleotide sequence ID" value="NZ_FXXP01000002.1"/>
</dbReference>
<dbReference type="EMBL" id="FXXP01000002">
    <property type="protein sequence ID" value="SMX28032.1"/>
    <property type="molecule type" value="Genomic_DNA"/>
</dbReference>
<dbReference type="AlphaFoldDB" id="A0A238JDI5"/>
<evidence type="ECO:0000313" key="2">
    <source>
        <dbReference type="EMBL" id="SMX28032.1"/>
    </source>
</evidence>
<gene>
    <name evidence="2" type="primary">ycgF</name>
    <name evidence="2" type="ORF">TRP8649_02144</name>
</gene>
<proteinExistence type="predicted"/>
<dbReference type="InterPro" id="IPR036046">
    <property type="entry name" value="Acylphosphatase-like_dom_sf"/>
</dbReference>
<dbReference type="Proteomes" id="UP000225972">
    <property type="component" value="Unassembled WGS sequence"/>
</dbReference>
<evidence type="ECO:0000313" key="3">
    <source>
        <dbReference type="Proteomes" id="UP000225972"/>
    </source>
</evidence>
<dbReference type="Gene3D" id="3.30.70.100">
    <property type="match status" value="1"/>
</dbReference>
<dbReference type="SMART" id="SM01034">
    <property type="entry name" value="BLUF"/>
    <property type="match status" value="1"/>
</dbReference>
<dbReference type="PROSITE" id="PS50925">
    <property type="entry name" value="BLUF"/>
    <property type="match status" value="1"/>
</dbReference>
<organism evidence="2 3">
    <name type="scientific">Pelagimonas phthalicica</name>
    <dbReference type="NCBI Taxonomy" id="1037362"/>
    <lineage>
        <taxon>Bacteria</taxon>
        <taxon>Pseudomonadati</taxon>
        <taxon>Pseudomonadota</taxon>
        <taxon>Alphaproteobacteria</taxon>
        <taxon>Rhodobacterales</taxon>
        <taxon>Roseobacteraceae</taxon>
        <taxon>Pelagimonas</taxon>
    </lineage>
</organism>
<dbReference type="InterPro" id="IPR007024">
    <property type="entry name" value="BLUF_domain"/>
</dbReference>
<dbReference type="Pfam" id="PF04940">
    <property type="entry name" value="BLUF"/>
    <property type="match status" value="1"/>
</dbReference>
<dbReference type="GO" id="GO:0071949">
    <property type="term" value="F:FAD binding"/>
    <property type="evidence" value="ECO:0007669"/>
    <property type="project" value="InterPro"/>
</dbReference>
<dbReference type="GO" id="GO:0009882">
    <property type="term" value="F:blue light photoreceptor activity"/>
    <property type="evidence" value="ECO:0007669"/>
    <property type="project" value="InterPro"/>
</dbReference>
<dbReference type="SUPFAM" id="SSF54975">
    <property type="entry name" value="Acylphosphatase/BLUF domain-like"/>
    <property type="match status" value="1"/>
</dbReference>
<keyword evidence="3" id="KW-1185">Reference proteome</keyword>
<protein>
    <submittedName>
        <fullName evidence="2">Blue light- and temperature-regulated antirepressor YcgF</fullName>
    </submittedName>
</protein>
<reference evidence="3" key="1">
    <citation type="submission" date="2017-05" db="EMBL/GenBank/DDBJ databases">
        <authorList>
            <person name="Rodrigo-Torres L."/>
            <person name="Arahal R. D."/>
            <person name="Lucena T."/>
        </authorList>
    </citation>
    <scope>NUCLEOTIDE SEQUENCE [LARGE SCALE GENOMIC DNA]</scope>
    <source>
        <strain evidence="3">CECT 8649</strain>
    </source>
</reference>
<dbReference type="OrthoDB" id="196105at2"/>
<name>A0A238JDI5_9RHOB</name>
<sequence length="139" mass="16205">MYRVIYISHSKSSMSDDELDTILSEARRRNQAVNITGMLLYCGRTFFQVLEGPQHQVQATLDRVYRDPRHYRMKVLSFGPAKKRRFKDWSMGFRRLHKGMDADNSFFELSRNALNYRIPKNAAGDLLTLMTSYASTKLS</sequence>
<accession>A0A238JDI5</accession>